<feature type="domain" description="SEC7" evidence="2">
    <location>
        <begin position="717"/>
        <end position="906"/>
    </location>
</feature>
<dbReference type="OMA" id="LFETICH"/>
<accession>A0A8J6CES1</accession>
<feature type="region of interest" description="Disordered" evidence="1">
    <location>
        <begin position="221"/>
        <end position="264"/>
    </location>
</feature>
<dbReference type="Proteomes" id="UP000751190">
    <property type="component" value="Unassembled WGS sequence"/>
</dbReference>
<dbReference type="InterPro" id="IPR000904">
    <property type="entry name" value="Sec7_dom"/>
</dbReference>
<dbReference type="GO" id="GO:0032012">
    <property type="term" value="P:regulation of ARF protein signal transduction"/>
    <property type="evidence" value="ECO:0007669"/>
    <property type="project" value="InterPro"/>
</dbReference>
<name>A0A8J6CES1_DIALT</name>
<evidence type="ECO:0000313" key="3">
    <source>
        <dbReference type="EMBL" id="KAG8468396.1"/>
    </source>
</evidence>
<feature type="region of interest" description="Disordered" evidence="1">
    <location>
        <begin position="1132"/>
        <end position="1179"/>
    </location>
</feature>
<feature type="compositionally biased region" description="Polar residues" evidence="1">
    <location>
        <begin position="596"/>
        <end position="605"/>
    </location>
</feature>
<evidence type="ECO:0000313" key="4">
    <source>
        <dbReference type="Proteomes" id="UP000751190"/>
    </source>
</evidence>
<comment type="caution">
    <text evidence="3">The sequence shown here is derived from an EMBL/GenBank/DDBJ whole genome shotgun (WGS) entry which is preliminary data.</text>
</comment>
<dbReference type="OrthoDB" id="430364at2759"/>
<dbReference type="EMBL" id="JAGTXO010000004">
    <property type="protein sequence ID" value="KAG8468396.1"/>
    <property type="molecule type" value="Genomic_DNA"/>
</dbReference>
<dbReference type="Pfam" id="PF12783">
    <property type="entry name" value="Sec7-like_HUS"/>
    <property type="match status" value="2"/>
</dbReference>
<sequence>MADGRKQRYYVKSEIHNVLTVMRLSDAYARESELYADFRSLLDELHNSSDLVDAQTVVEPFLALVATSRAEEVADVALSSVHTFLLYGLISSSSINAREAVNLIVRTLCGLDEGRFWAESELGTTRVLEALLATLRSTAGHLLSNRSVWHIWCTALQASLPARGQSAPLRHAAESAMAVLTLTVFARLPHCVETAWEEWEPSDGADGAAAAAAAAAAADGQNGVDAGVAPAPALPPPPPPGANASPPPPRAQAQPSAGADGRRVDPADEVYGVPCMCWLLGGLARLIDPQWHGANARSQQLGLRLVNTALEAGGDGFSAAPPLVALIQESVCKHLLHAAHTADALLLSLALRAVFNLFVTVRQHLKTELEVFFNSMHMRLLAPQRLKPDAAGAALDGAKPNNAHASAGASALARGGGGGGPGGALGLIGAAATVEQQQLTVESLVEFCREPALLVDLYVNYDCDVGCTNLFENLARLLARAAIPASENATAMAPSRAGGLGGGGSGGSAAGGGGGGGIGSAAATAALLQPACFEGFVAVLDSLARLCGGGGGVDAREVTRADGCVGVSGGGEDEAELDEAGGAFGRAIDHADSQCGDSFSVQASPLPSLATSPTARAPPSARVPADDGDGAFVPRAGAPGPQRPSLAVALPGERGDGAPIAAESPARADDVAPRRSPARGSADPGAHARRRALPMRASTVGASLVIPAAPLRLSAAALRERKRFKVRVSAGARHFNAAGRKSVASLQELGLVGRPCSPEDMAGFLRATPGLDKAAVGDFLSDPADFCASALSAYVRTVSFRGLRIDGALRRLLVLFQLPGEAQKIERILEAFSRHYYAQAPGPLASADVAFILSYSVIMLNTDLHNPAVKRKMTKDAFFKNNRGINDGADLPASYLGALYDAIATHQIQLTPSARAGGAATAGGGGGGGADVAAWGSVAGATARRGSLAHFGTDAEGHARDMFLLVWDDLLGALTASLECARDTLSLERAVRGCERFAAVCAHHHLTAQLNKLHVALTAQAHAQLRRALDRANGTRGGAPAALAADARVRSLLVAAFSLAHEMSSMLREAWRNVLALTLELMLAGLLPADAVELDDFASADGKPLASAGGHPPLVLPRLPAPAAGIASRRASRAVGADAERARAQAGADGARRTLPAGSDGDGTGRGEVAMGASSAPSADGGGGLWDYLFVGGASSGSAQPAPSDAPADTARPDAHARGSVAALRGGDAAVGDACADDPALETARAVAQACAVSDLISDSRFLSAESLAHLMNALALESAVAAASAGGARSLLTRVWALELMASAALSNHARIDLLWPRLRLQLCDILMPAQPQTAAGRAGEPAAHPASARVEWPLVERAVVSALRLCIRLLHKPSLQPQLLELLDALLHLPPDHFAMLAQRVSTGLLLLLRSNAPHMAPAPVNVATVADAERLHGADSDGGDAAASDDGAPGAHVERGAGAGAAGWATVCALLQQLFNGGLEQRSSAQAGARASAAADIAFEAIVFVASDGGCAHVTLDNLAALSGLLLSCAREAAPPRGTQSAHMLGSLQLRACLLRPRAAAPDVGAGRAVDAARSPRAGAHWDDVWMCPLQGLCNLIHGGTCEADVEAVALAELLAIVSSERLGTLGAPELAHVLGAILLPLFEARLGALQRAVVASKAAALSAAAPAAASSPPPPPAAAVSPGACVRADALSARAVGVSVKLCAIVSRMVLQHLRALAPCPDFAQLFLRLVGAMTATLGWADAMLLLRPLHETVGQCLKNMTACIMTAADDVFDAVRESTGQDVRALLWTVLDNFLPNLRHELQLQAPHALAAGAVPKFGHA</sequence>
<dbReference type="PANTHER" id="PTHR10663:SF388">
    <property type="entry name" value="GOLGI-SPECIFIC BREFELDIN A-RESISTANCE GUANINE NUCLEOTIDE EXCHANGE FACTOR 1"/>
    <property type="match status" value="1"/>
</dbReference>
<feature type="compositionally biased region" description="Low complexity" evidence="1">
    <location>
        <begin position="1197"/>
        <end position="1210"/>
    </location>
</feature>
<dbReference type="GO" id="GO:0005737">
    <property type="term" value="C:cytoplasm"/>
    <property type="evidence" value="ECO:0007669"/>
    <property type="project" value="UniProtKB-ARBA"/>
</dbReference>
<dbReference type="InterPro" id="IPR035999">
    <property type="entry name" value="Sec7_dom_sf"/>
</dbReference>
<dbReference type="InterPro" id="IPR023394">
    <property type="entry name" value="Sec7_C_sf"/>
</dbReference>
<dbReference type="SUPFAM" id="SSF48425">
    <property type="entry name" value="Sec7 domain"/>
    <property type="match status" value="1"/>
</dbReference>
<dbReference type="FunFam" id="1.10.1000.11:FF:000002">
    <property type="entry name" value="Cytohesin 1"/>
    <property type="match status" value="1"/>
</dbReference>
<dbReference type="GO" id="GO:0016192">
    <property type="term" value="P:vesicle-mediated transport"/>
    <property type="evidence" value="ECO:0007669"/>
    <property type="project" value="UniProtKB-ARBA"/>
</dbReference>
<dbReference type="PROSITE" id="PS50190">
    <property type="entry name" value="SEC7"/>
    <property type="match status" value="1"/>
</dbReference>
<dbReference type="CDD" id="cd00171">
    <property type="entry name" value="Sec7"/>
    <property type="match status" value="1"/>
</dbReference>
<feature type="region of interest" description="Disordered" evidence="1">
    <location>
        <begin position="1197"/>
        <end position="1218"/>
    </location>
</feature>
<feature type="compositionally biased region" description="Low complexity" evidence="1">
    <location>
        <begin position="607"/>
        <end position="623"/>
    </location>
</feature>
<reference evidence="3" key="1">
    <citation type="submission" date="2021-05" db="EMBL/GenBank/DDBJ databases">
        <title>The genome of the haptophyte Pavlova lutheri (Diacronema luteri, Pavlovales) - a model for lipid biosynthesis in eukaryotic algae.</title>
        <authorList>
            <person name="Hulatt C.J."/>
            <person name="Posewitz M.C."/>
        </authorList>
    </citation>
    <scope>NUCLEOTIDE SEQUENCE</scope>
    <source>
        <strain evidence="3">NIVA-4/92</strain>
    </source>
</reference>
<dbReference type="GO" id="GO:0012505">
    <property type="term" value="C:endomembrane system"/>
    <property type="evidence" value="ECO:0007669"/>
    <property type="project" value="UniProtKB-ARBA"/>
</dbReference>
<dbReference type="Pfam" id="PF01369">
    <property type="entry name" value="Sec7"/>
    <property type="match status" value="1"/>
</dbReference>
<protein>
    <recommendedName>
        <fullName evidence="2">SEC7 domain-containing protein</fullName>
    </recommendedName>
</protein>
<feature type="region of interest" description="Disordered" evidence="1">
    <location>
        <begin position="596"/>
        <end position="691"/>
    </location>
</feature>
<dbReference type="PANTHER" id="PTHR10663">
    <property type="entry name" value="GUANYL-NUCLEOTIDE EXCHANGE FACTOR"/>
    <property type="match status" value="1"/>
</dbReference>
<feature type="compositionally biased region" description="Low complexity" evidence="1">
    <location>
        <begin position="1442"/>
        <end position="1454"/>
    </location>
</feature>
<organism evidence="3 4">
    <name type="scientific">Diacronema lutheri</name>
    <name type="common">Unicellular marine alga</name>
    <name type="synonym">Monochrysis lutheri</name>
    <dbReference type="NCBI Taxonomy" id="2081491"/>
    <lineage>
        <taxon>Eukaryota</taxon>
        <taxon>Haptista</taxon>
        <taxon>Haptophyta</taxon>
        <taxon>Pavlovophyceae</taxon>
        <taxon>Pavlovales</taxon>
        <taxon>Pavlovaceae</taxon>
        <taxon>Diacronema</taxon>
    </lineage>
</organism>
<feature type="compositionally biased region" description="Pro residues" evidence="1">
    <location>
        <begin position="232"/>
        <end position="250"/>
    </location>
</feature>
<proteinExistence type="predicted"/>
<evidence type="ECO:0000259" key="2">
    <source>
        <dbReference type="PROSITE" id="PS50190"/>
    </source>
</evidence>
<dbReference type="Gene3D" id="1.10.220.20">
    <property type="match status" value="1"/>
</dbReference>
<dbReference type="InterPro" id="IPR032691">
    <property type="entry name" value="Mon2/Sec7/BIG1-like_HUS"/>
</dbReference>
<gene>
    <name evidence="3" type="ORF">KFE25_013479</name>
</gene>
<keyword evidence="4" id="KW-1185">Reference proteome</keyword>
<feature type="region of interest" description="Disordered" evidence="1">
    <location>
        <begin position="1436"/>
        <end position="1458"/>
    </location>
</feature>
<dbReference type="Gene3D" id="1.10.1000.11">
    <property type="entry name" value="Arf Nucleotide-binding Site Opener,domain 2"/>
    <property type="match status" value="1"/>
</dbReference>
<dbReference type="SMART" id="SM00222">
    <property type="entry name" value="Sec7"/>
    <property type="match status" value="1"/>
</dbReference>
<feature type="compositionally biased region" description="Low complexity" evidence="1">
    <location>
        <begin position="221"/>
        <end position="231"/>
    </location>
</feature>
<dbReference type="GO" id="GO:0005085">
    <property type="term" value="F:guanyl-nucleotide exchange factor activity"/>
    <property type="evidence" value="ECO:0007669"/>
    <property type="project" value="InterPro"/>
</dbReference>
<evidence type="ECO:0000256" key="1">
    <source>
        <dbReference type="SAM" id="MobiDB-lite"/>
    </source>
</evidence>